<feature type="domain" description="Laminin G" evidence="8">
    <location>
        <begin position="1937"/>
        <end position="2127"/>
    </location>
</feature>
<dbReference type="PROSITE" id="PS50294">
    <property type="entry name" value="WD_REPEATS_REGION"/>
    <property type="match status" value="2"/>
</dbReference>
<proteinExistence type="predicted"/>
<feature type="signal peptide" evidence="7">
    <location>
        <begin position="1"/>
        <end position="20"/>
    </location>
</feature>
<dbReference type="Pfam" id="PF02210">
    <property type="entry name" value="Laminin_G_2"/>
    <property type="match status" value="6"/>
</dbReference>
<dbReference type="PROSITE" id="PS50026">
    <property type="entry name" value="EGF_3"/>
    <property type="match status" value="2"/>
</dbReference>
<dbReference type="Pfam" id="PF00400">
    <property type="entry name" value="WD40"/>
    <property type="match status" value="2"/>
</dbReference>
<feature type="domain" description="Laminin G" evidence="8">
    <location>
        <begin position="1724"/>
        <end position="1889"/>
    </location>
</feature>
<dbReference type="SMART" id="SM00282">
    <property type="entry name" value="LamG"/>
    <property type="match status" value="6"/>
</dbReference>
<dbReference type="Gene3D" id="2.10.25.10">
    <property type="entry name" value="Laminin"/>
    <property type="match status" value="2"/>
</dbReference>
<dbReference type="InterPro" id="IPR001791">
    <property type="entry name" value="Laminin_G"/>
</dbReference>
<dbReference type="Pfam" id="PF13385">
    <property type="entry name" value="Laminin_G_3"/>
    <property type="match status" value="2"/>
</dbReference>
<reference evidence="10 11" key="1">
    <citation type="submission" date="2020-08" db="EMBL/GenBank/DDBJ databases">
        <authorList>
            <person name="Hejnol A."/>
        </authorList>
    </citation>
    <scope>NUCLEOTIDE SEQUENCE [LARGE SCALE GENOMIC DNA]</scope>
</reference>
<evidence type="ECO:0000256" key="1">
    <source>
        <dbReference type="ARBA" id="ARBA00022574"/>
    </source>
</evidence>
<gene>
    <name evidence="10" type="ORF">DGYR_LOCUS13145</name>
</gene>
<dbReference type="InterPro" id="IPR001680">
    <property type="entry name" value="WD40_rpt"/>
</dbReference>
<dbReference type="InterPro" id="IPR000742">
    <property type="entry name" value="EGF"/>
</dbReference>
<dbReference type="InterPro" id="IPR011047">
    <property type="entry name" value="Quinoprotein_ADH-like_sf"/>
</dbReference>
<dbReference type="InterPro" id="IPR013320">
    <property type="entry name" value="ConA-like_dom_sf"/>
</dbReference>
<feature type="domain" description="EGF-like" evidence="9">
    <location>
        <begin position="1893"/>
        <end position="1931"/>
    </location>
</feature>
<feature type="domain" description="EGF-like" evidence="9">
    <location>
        <begin position="1507"/>
        <end position="1548"/>
    </location>
</feature>
<dbReference type="PROSITE" id="PS00010">
    <property type="entry name" value="ASX_HYDROXYL"/>
    <property type="match status" value="1"/>
</dbReference>
<evidence type="ECO:0000256" key="2">
    <source>
        <dbReference type="ARBA" id="ARBA00022737"/>
    </source>
</evidence>
<keyword evidence="4" id="KW-0245">EGF-like domain</keyword>
<accession>A0A7I8WCJ9</accession>
<feature type="repeat" description="WD" evidence="5">
    <location>
        <begin position="2604"/>
        <end position="2645"/>
    </location>
</feature>
<evidence type="ECO:0000256" key="5">
    <source>
        <dbReference type="PROSITE-ProRule" id="PRU00221"/>
    </source>
</evidence>
<dbReference type="CDD" id="cd00054">
    <property type="entry name" value="EGF_CA"/>
    <property type="match status" value="1"/>
</dbReference>
<organism evidence="10 11">
    <name type="scientific">Dimorphilus gyrociliatus</name>
    <dbReference type="NCBI Taxonomy" id="2664684"/>
    <lineage>
        <taxon>Eukaryota</taxon>
        <taxon>Metazoa</taxon>
        <taxon>Spiralia</taxon>
        <taxon>Lophotrochozoa</taxon>
        <taxon>Annelida</taxon>
        <taxon>Polychaeta</taxon>
        <taxon>Polychaeta incertae sedis</taxon>
        <taxon>Dinophilidae</taxon>
        <taxon>Dimorphilus</taxon>
    </lineage>
</organism>
<feature type="repeat" description="WD" evidence="5">
    <location>
        <begin position="2305"/>
        <end position="2346"/>
    </location>
</feature>
<feature type="compositionally biased region" description="Low complexity" evidence="6">
    <location>
        <begin position="2203"/>
        <end position="2215"/>
    </location>
</feature>
<dbReference type="InterPro" id="IPR015943">
    <property type="entry name" value="WD40/YVTN_repeat-like_dom_sf"/>
</dbReference>
<feature type="repeat" description="WD" evidence="5">
    <location>
        <begin position="2564"/>
        <end position="2603"/>
    </location>
</feature>
<dbReference type="SUPFAM" id="SSF50998">
    <property type="entry name" value="Quinoprotein alcohol dehydrogenase-like"/>
    <property type="match status" value="1"/>
</dbReference>
<keyword evidence="1 5" id="KW-0853">WD repeat</keyword>
<dbReference type="Proteomes" id="UP000549394">
    <property type="component" value="Unassembled WGS sequence"/>
</dbReference>
<dbReference type="InterPro" id="IPR019775">
    <property type="entry name" value="WD40_repeat_CS"/>
</dbReference>
<evidence type="ECO:0000313" key="10">
    <source>
        <dbReference type="EMBL" id="CAD5125831.1"/>
    </source>
</evidence>
<evidence type="ECO:0000256" key="3">
    <source>
        <dbReference type="ARBA" id="ARBA00023157"/>
    </source>
</evidence>
<comment type="caution">
    <text evidence="10">The sequence shown here is derived from an EMBL/GenBank/DDBJ whole genome shotgun (WGS) entry which is preliminary data.</text>
</comment>
<feature type="chain" id="PRO_5029791708" evidence="7">
    <location>
        <begin position="21"/>
        <end position="2697"/>
    </location>
</feature>
<evidence type="ECO:0000259" key="8">
    <source>
        <dbReference type="PROSITE" id="PS50025"/>
    </source>
</evidence>
<comment type="caution">
    <text evidence="4">Lacks conserved residue(s) required for the propagation of feature annotation.</text>
</comment>
<dbReference type="PROSITE" id="PS50025">
    <property type="entry name" value="LAM_G_DOMAIN"/>
    <property type="match status" value="6"/>
</dbReference>
<dbReference type="SUPFAM" id="SSF49899">
    <property type="entry name" value="Concanavalin A-like lectins/glucanases"/>
    <property type="match status" value="8"/>
</dbReference>
<evidence type="ECO:0000256" key="7">
    <source>
        <dbReference type="SAM" id="SignalP"/>
    </source>
</evidence>
<dbReference type="PROSITE" id="PS00678">
    <property type="entry name" value="WD_REPEATS_1"/>
    <property type="match status" value="1"/>
</dbReference>
<dbReference type="InterPro" id="IPR050372">
    <property type="entry name" value="Neurexin-related_CASP"/>
</dbReference>
<dbReference type="PANTHER" id="PTHR15036">
    <property type="entry name" value="PIKACHURIN-LIKE PROTEIN"/>
    <property type="match status" value="1"/>
</dbReference>
<feature type="disulfide bond" evidence="4">
    <location>
        <begin position="1511"/>
        <end position="1521"/>
    </location>
</feature>
<protein>
    <submittedName>
        <fullName evidence="10">DgyrCDS14033</fullName>
    </submittedName>
</protein>
<feature type="domain" description="Laminin G" evidence="8">
    <location>
        <begin position="1551"/>
        <end position="1718"/>
    </location>
</feature>
<name>A0A7I8WCJ9_9ANNE</name>
<dbReference type="GO" id="GO:0016020">
    <property type="term" value="C:membrane"/>
    <property type="evidence" value="ECO:0007669"/>
    <property type="project" value="UniProtKB-SubCell"/>
</dbReference>
<keyword evidence="7" id="KW-0732">Signal</keyword>
<sequence length="2697" mass="304692">MRKLCPFVLSFVLIYTPVYGLTVADDREGYIEYENWLSCKNSSIQFDFNTRKRDSMLLYTDDGARKDFFYLYLKNGKLFLDFKIADDQSKISSGSELNDGRFHTVKIVRHRYELQLIVDSRIKSYPFSSSPRQLEKSTAFIIFFVAGFDPSYKNLYKQNSLAKKDAVFMERFAGKIMNVMFYSCSSCLPRRPRVINQRGVVGVRESCLIKNQCRDSCICFSMENSMHRCDCSNRHCKSGANHYRLPFDEFRRDHSSEIDSYVISNPSGLDSRYFGAEVSKTPGFSKSGLNLNCRDAYVRISGALSRDECLGNLNLCSRGFTLGFWLIVHKTPNSKLVFMSNGGHSSSSHGIAVYFEDDTIFVQARTLTGKYWIAKSRDYIKHRWTYVTITWRNDRGLSLYLNGQLKDKRSWFADVSVVETPTKTDINDELLLGRPNDNSWTRTECDISIDEFEFYSEEKDKTFIQENGPVYKYFCPFSKIANRELVGGNLRGVLNYQTALPEIKLHDGFYKLLLRYRSNFKQYIDFGKFENSCLSDLSRCKYGATLRIYVRSIDVLRPHSCFVDGGARWFRICVNEKNALSTTAYVGDKKYSALWNGIQSDVEYKLLASFSPSEGLQVYANNKLVANDNAPKIIQEAAPIGHLLVGRRNKPSDNFAYMTAYFRSLDIWLASRKHLINIGILKGDGYHILIPFENPIQTSRYIDVEAPKSCIAKGIYNTESKDCRIGNCLKVQQIGEYAKATNYVGCLRDLESCKKGFTISTWVMPITLKDDQVFISSPHFLLFYKNGKLRADVHGKRDSWTISSDALVTGKWQHVHVTWNKLEGLNLWIDGLRAHKRRDHQSQYTSRVFENHKMYFGKPGQGHGSLPGLKTMDAKMDEFEYWSNQIIRDPLNFEYEIIDLRNKTGEKEISGERRTVSCHTKRNSVVIQNKRGHPSLVQKGSYNEYLNFGHNFIPCTCENCPRGFTIKIELLTSSLKNNATLISSPMLDMWWYKQKLFAKVRHNKKIWETFGKFSDENPNWREVVLSWSEYDGLILSSDNVVIGVGELSREMTNEKDKFGIMEEDKCHIRGFFLMGKSHNSDFPSHGTHYFDYNGKNVTVWGVRKRFITDGGEIKPVPVTTTTAPTTTPTIATTQYLPTRETYFNDDYWVLYNISGMKPNYENDGEKVTLVFKTKKRDGLLFYSGFHGRNVQIVLKNGYPSLQVFEGRKRQRIELTQIPSKIYDNQWHTIRLLKKGGYFTVFIDNTEFPYVLQYNYPLLWEKGYVLLGGEADAGKVSEKFVDTNFQGYIKTALFDNKYGYWIDLLNLLNEPTPKYVIPYGKLPNADWNSGRPITLIGSGFGFEFKAWKAQKGDKLKLTFKTLENKAVLIYQTGDSSNYLLIEIYDEKLWLVIKEKSRLTRLLFSERRISDGNVHNITLEKKSNQLFYTLDFERKQVNYPSRMNLVNSLHVAPGINIELPRESWAKGKSNRRFVGCLMQLKLSKEIGIDLNKAATKQRLTGIKENCTALRKACENNPCFKGTCSEVTSEESTRKYKCDCIATGYSGPKCEDKADILCLQGNIEVSYARSDYKLVPTNDLGFRFKSFQRDSFILSALNDNSEIISIRVVSASLKLNFNINGQQKEVNIGENLVDNRWHSLVIRRRSNKFYVKLDDNSQVTTVGGFQEESGLLNIRKLKIGMNGEKDSFIGYISSLYFDGQDILESLKTEGQIRKFLSKDQCPLPYKPVTFSARKRSFAQINSPLKGHLTFNFKTEFGNGLLYYQPGSLEDSFLGLELYEGQLYIVGRNKEGVTKTRLGTLSKYSDNQWHSVILKKRRRGDWTVKIDDYTEIFDRKIPFSNHLYIGGVQEYVKIPPEFKSQQGFEGCISGVQLDGEHIDLFTSTIKKNIERGCHKLGSIFCSKPGICKNGGICYDGLTSFICDCNMTGWAGKQCSEEPLGYRIGKYNKRGIVFYKFDEPIDTIKDTVAFGFMTWYENGTLFRADSTDNGDFIRIFMEKGYLKAEYNLGTEKSSIITINREKLNDGKYHVVKFIRHLNSRNATLTVDDYPSASFKSNKFAHTKELNRLQILKIGGNLRSNGEIYETFNGIIAGVYYQGVRAGSSGGAIGGIRIIDLGRKAIRDIRVSVKDDVTPAPHPFRLPKPVIPILPPREFTDGRALAAGSERPRAGAVAGAFLGILLAASSIMWAVYKLKPGKILLGKIKESKGSSAKPLPSLSLSTQPNRLSQAAYSSSQRLNGRTSTNLNEYFPPVGDSQMAQTESLLNDLEAMDSAKAPPTAQRLTTTTTTDSKTRYAMQTMSPGAVSSPGLMAAEQIHVDCMQITRDGKHVVTGSMNSPPLIWDLKTGALVRSLQGEEVSSTDLHLAAGDSLIVGQVAEYTSLDPVDGTMSGNLLSRKFQIWDISSGTPLSMPSPNEACTATALLSDGETAVLGRTEKFGGGTTLVMWDIAGNQSLRSMNYTGSMGAADPVTHLYVTKDDRFVAAAFTNSYDAMTNFVIFDLSASDEDGTKVLSLHANADCTAVLDNQEAVTGTKDGKLVVWSFRTGKTLRQVSSPLENSTLGRSAGLTESRAHDDEVSAVVVDHGVIVSASHDHTLKVWDLETEKLLHTLNGHTDQVWCCTISSDGDWIVSGGRDGTVRLWKLATGNPICFWKCAVDVFSVKLSPDKQVLCALGDKFGARKLVLLRVVHTRTISRSTTPAAFV</sequence>
<feature type="domain" description="Laminin G" evidence="8">
    <location>
        <begin position="1140"/>
        <end position="1321"/>
    </location>
</feature>
<dbReference type="PROSITE" id="PS50082">
    <property type="entry name" value="WD_REPEATS_2"/>
    <property type="match status" value="3"/>
</dbReference>
<evidence type="ECO:0000256" key="4">
    <source>
        <dbReference type="PROSITE-ProRule" id="PRU00076"/>
    </source>
</evidence>
<dbReference type="CDD" id="cd00110">
    <property type="entry name" value="LamG"/>
    <property type="match status" value="5"/>
</dbReference>
<dbReference type="Gene3D" id="2.60.120.200">
    <property type="match status" value="8"/>
</dbReference>
<feature type="region of interest" description="Disordered" evidence="6">
    <location>
        <begin position="2202"/>
        <end position="2237"/>
    </location>
</feature>
<feature type="compositionally biased region" description="Polar residues" evidence="6">
    <location>
        <begin position="2216"/>
        <end position="2237"/>
    </location>
</feature>
<dbReference type="EMBL" id="CAJFCJ010000029">
    <property type="protein sequence ID" value="CAD5125831.1"/>
    <property type="molecule type" value="Genomic_DNA"/>
</dbReference>
<evidence type="ECO:0000313" key="11">
    <source>
        <dbReference type="Proteomes" id="UP000549394"/>
    </source>
</evidence>
<dbReference type="OrthoDB" id="6275838at2759"/>
<evidence type="ECO:0000259" key="9">
    <source>
        <dbReference type="PROSITE" id="PS50026"/>
    </source>
</evidence>
<dbReference type="Gene3D" id="2.130.10.10">
    <property type="entry name" value="YVTN repeat-like/Quinoprotein amine dehydrogenase"/>
    <property type="match status" value="2"/>
</dbReference>
<keyword evidence="3 4" id="KW-1015">Disulfide bond</keyword>
<dbReference type="SMART" id="SM00320">
    <property type="entry name" value="WD40"/>
    <property type="match status" value="4"/>
</dbReference>
<dbReference type="PANTHER" id="PTHR15036:SF89">
    <property type="entry name" value="NEUREXIN 1, ISOFORM F"/>
    <property type="match status" value="1"/>
</dbReference>
<feature type="domain" description="Laminin G" evidence="8">
    <location>
        <begin position="1333"/>
        <end position="1504"/>
    </location>
</feature>
<feature type="domain" description="Laminin G" evidence="8">
    <location>
        <begin position="20"/>
        <end position="207"/>
    </location>
</feature>
<dbReference type="InterPro" id="IPR000152">
    <property type="entry name" value="EGF-type_Asp/Asn_hydroxyl_site"/>
</dbReference>
<evidence type="ECO:0000256" key="6">
    <source>
        <dbReference type="SAM" id="MobiDB-lite"/>
    </source>
</evidence>
<keyword evidence="11" id="KW-1185">Reference proteome</keyword>
<dbReference type="SMART" id="SM00181">
    <property type="entry name" value="EGF"/>
    <property type="match status" value="2"/>
</dbReference>
<keyword evidence="2" id="KW-0677">Repeat</keyword>